<accession>A0ABU0SBA6</accession>
<dbReference type="EMBL" id="JAUSZT010000003">
    <property type="protein sequence ID" value="MDQ0998023.1"/>
    <property type="molecule type" value="Genomic_DNA"/>
</dbReference>
<reference evidence="1 2" key="1">
    <citation type="submission" date="2023-07" db="EMBL/GenBank/DDBJ databases">
        <title>Comparative genomics of wheat-associated soil bacteria to identify genetic determinants of phenazine resistance.</title>
        <authorList>
            <person name="Mouncey N."/>
        </authorList>
    </citation>
    <scope>NUCLEOTIDE SEQUENCE [LARGE SCALE GENOMIC DNA]</scope>
    <source>
        <strain evidence="1 2">W4I11</strain>
    </source>
</reference>
<keyword evidence="2" id="KW-1185">Reference proteome</keyword>
<gene>
    <name evidence="1" type="ORF">QFZ34_003205</name>
</gene>
<name>A0ABU0SBA6_9HYPH</name>
<protein>
    <recommendedName>
        <fullName evidence="3">Anti-sigma factor NepR domain-containing protein</fullName>
    </recommendedName>
</protein>
<comment type="caution">
    <text evidence="1">The sequence shown here is derived from an EMBL/GenBank/DDBJ whole genome shotgun (WGS) entry which is preliminary data.</text>
</comment>
<evidence type="ECO:0000313" key="1">
    <source>
        <dbReference type="EMBL" id="MDQ0998023.1"/>
    </source>
</evidence>
<evidence type="ECO:0008006" key="3">
    <source>
        <dbReference type="Google" id="ProtNLM"/>
    </source>
</evidence>
<sequence>MIMARHPVNDRTANVLREQVVRADYRRTIETARPSQVEKNIPDVLRDLLQRLDAAEKKQIR</sequence>
<dbReference type="Proteomes" id="UP001237780">
    <property type="component" value="Unassembled WGS sequence"/>
</dbReference>
<proteinExistence type="predicted"/>
<evidence type="ECO:0000313" key="2">
    <source>
        <dbReference type="Proteomes" id="UP001237780"/>
    </source>
</evidence>
<organism evidence="1 2">
    <name type="scientific">Phyllobacterium ifriqiyense</name>
    <dbReference type="NCBI Taxonomy" id="314238"/>
    <lineage>
        <taxon>Bacteria</taxon>
        <taxon>Pseudomonadati</taxon>
        <taxon>Pseudomonadota</taxon>
        <taxon>Alphaproteobacteria</taxon>
        <taxon>Hyphomicrobiales</taxon>
        <taxon>Phyllobacteriaceae</taxon>
        <taxon>Phyllobacterium</taxon>
    </lineage>
</organism>